<dbReference type="SUPFAM" id="SSF47336">
    <property type="entry name" value="ACP-like"/>
    <property type="match status" value="1"/>
</dbReference>
<reference evidence="1 2" key="1">
    <citation type="journal article" date="2024" name="BMC Genomics">
        <title>De novo assembly and annotation of Popillia japonica's genome with initial clues to its potential as an invasive pest.</title>
        <authorList>
            <person name="Cucini C."/>
            <person name="Boschi S."/>
            <person name="Funari R."/>
            <person name="Cardaioli E."/>
            <person name="Iannotti N."/>
            <person name="Marturano G."/>
            <person name="Paoli F."/>
            <person name="Bruttini M."/>
            <person name="Carapelli A."/>
            <person name="Frati F."/>
            <person name="Nardi F."/>
        </authorList>
    </citation>
    <scope>NUCLEOTIDE SEQUENCE [LARGE SCALE GENOMIC DNA]</scope>
    <source>
        <strain evidence="1">DMR45628</strain>
    </source>
</reference>
<evidence type="ECO:0000313" key="1">
    <source>
        <dbReference type="EMBL" id="KAK9746606.1"/>
    </source>
</evidence>
<evidence type="ECO:0000313" key="2">
    <source>
        <dbReference type="Proteomes" id="UP001458880"/>
    </source>
</evidence>
<dbReference type="InterPro" id="IPR036736">
    <property type="entry name" value="ACP-like_sf"/>
</dbReference>
<name>A0AAW1MIP1_POPJA</name>
<dbReference type="Gene3D" id="1.10.1200.10">
    <property type="entry name" value="ACP-like"/>
    <property type="match status" value="1"/>
</dbReference>
<gene>
    <name evidence="1" type="ORF">QE152_g5966</name>
</gene>
<evidence type="ECO:0008006" key="3">
    <source>
        <dbReference type="Google" id="ProtNLM"/>
    </source>
</evidence>
<organism evidence="1 2">
    <name type="scientific">Popillia japonica</name>
    <name type="common">Japanese beetle</name>
    <dbReference type="NCBI Taxonomy" id="7064"/>
    <lineage>
        <taxon>Eukaryota</taxon>
        <taxon>Metazoa</taxon>
        <taxon>Ecdysozoa</taxon>
        <taxon>Arthropoda</taxon>
        <taxon>Hexapoda</taxon>
        <taxon>Insecta</taxon>
        <taxon>Pterygota</taxon>
        <taxon>Neoptera</taxon>
        <taxon>Endopterygota</taxon>
        <taxon>Coleoptera</taxon>
        <taxon>Polyphaga</taxon>
        <taxon>Scarabaeiformia</taxon>
        <taxon>Scarabaeidae</taxon>
        <taxon>Rutelinae</taxon>
        <taxon>Popillia</taxon>
    </lineage>
</organism>
<dbReference type="Proteomes" id="UP001458880">
    <property type="component" value="Unassembled WGS sequence"/>
</dbReference>
<protein>
    <recommendedName>
        <fullName evidence="3">Polyketide synthase</fullName>
    </recommendedName>
</protein>
<proteinExistence type="predicted"/>
<sequence>MLVAEKCYGGHANNLFDAVLNIMAVTNLKSVSMHATFPELGMDSMTAVEIQPPLLFRVKDLANTQQLAANTQQLAGKVFVGKKDDIPTEIKLLLSYMSKGELMTKPLTEMETSVEASDEAAPRLRHFWSRRDGSHVRTASQKIEGARHMFVVSHRC</sequence>
<dbReference type="EMBL" id="JASPKY010000038">
    <property type="protein sequence ID" value="KAK9746606.1"/>
    <property type="molecule type" value="Genomic_DNA"/>
</dbReference>
<dbReference type="AlphaFoldDB" id="A0AAW1MIP1"/>
<comment type="caution">
    <text evidence="1">The sequence shown here is derived from an EMBL/GenBank/DDBJ whole genome shotgun (WGS) entry which is preliminary data.</text>
</comment>
<keyword evidence="2" id="KW-1185">Reference proteome</keyword>
<accession>A0AAW1MIP1</accession>